<dbReference type="OrthoDB" id="4232400at2759"/>
<name>A0A9P4HY12_9PEZI</name>
<organism evidence="2 3">
    <name type="scientific">Saccharata proteae CBS 121410</name>
    <dbReference type="NCBI Taxonomy" id="1314787"/>
    <lineage>
        <taxon>Eukaryota</taxon>
        <taxon>Fungi</taxon>
        <taxon>Dikarya</taxon>
        <taxon>Ascomycota</taxon>
        <taxon>Pezizomycotina</taxon>
        <taxon>Dothideomycetes</taxon>
        <taxon>Dothideomycetes incertae sedis</taxon>
        <taxon>Botryosphaeriales</taxon>
        <taxon>Saccharataceae</taxon>
        <taxon>Saccharata</taxon>
    </lineage>
</organism>
<accession>A0A9P4HY12</accession>
<gene>
    <name evidence="2" type="ORF">K490DRAFT_65491</name>
</gene>
<feature type="compositionally biased region" description="Basic residues" evidence="1">
    <location>
        <begin position="1"/>
        <end position="11"/>
    </location>
</feature>
<sequence length="268" mass="30254">MPSHSCQKKKDRLAQSASNGHVNPLPGFLGTTPNGVDAKSRLSHYPDGNVATIKLAHENGRPWSGWMREEQKPPLALEAYVQGEVRIKESEQNISLDAKAMSDFLDEIEKEEDDDVFEEMLDSKVDLTVGELLALAPELEYRVMGGRMKQWPVMRRPEKLGPGHLRRDSSQAKSTVSRYQFVKMHWGSSMNFMQSHRLKPTLEGFEEAKSILDTYFQEQIPEEAQEREIKQSDEVELLGVHCAKLAFFVGAADIVPILRAPSVSSWFA</sequence>
<evidence type="ECO:0000313" key="2">
    <source>
        <dbReference type="EMBL" id="KAF2087651.1"/>
    </source>
</evidence>
<evidence type="ECO:0000256" key="1">
    <source>
        <dbReference type="SAM" id="MobiDB-lite"/>
    </source>
</evidence>
<comment type="caution">
    <text evidence="2">The sequence shown here is derived from an EMBL/GenBank/DDBJ whole genome shotgun (WGS) entry which is preliminary data.</text>
</comment>
<dbReference type="Proteomes" id="UP000799776">
    <property type="component" value="Unassembled WGS sequence"/>
</dbReference>
<dbReference type="EMBL" id="ML978719">
    <property type="protein sequence ID" value="KAF2087651.1"/>
    <property type="molecule type" value="Genomic_DNA"/>
</dbReference>
<reference evidence="2" key="1">
    <citation type="journal article" date="2020" name="Stud. Mycol.">
        <title>101 Dothideomycetes genomes: a test case for predicting lifestyles and emergence of pathogens.</title>
        <authorList>
            <person name="Haridas S."/>
            <person name="Albert R."/>
            <person name="Binder M."/>
            <person name="Bloem J."/>
            <person name="Labutti K."/>
            <person name="Salamov A."/>
            <person name="Andreopoulos B."/>
            <person name="Baker S."/>
            <person name="Barry K."/>
            <person name="Bills G."/>
            <person name="Bluhm B."/>
            <person name="Cannon C."/>
            <person name="Castanera R."/>
            <person name="Culley D."/>
            <person name="Daum C."/>
            <person name="Ezra D."/>
            <person name="Gonzalez J."/>
            <person name="Henrissat B."/>
            <person name="Kuo A."/>
            <person name="Liang C."/>
            <person name="Lipzen A."/>
            <person name="Lutzoni F."/>
            <person name="Magnuson J."/>
            <person name="Mondo S."/>
            <person name="Nolan M."/>
            <person name="Ohm R."/>
            <person name="Pangilinan J."/>
            <person name="Park H.-J."/>
            <person name="Ramirez L."/>
            <person name="Alfaro M."/>
            <person name="Sun H."/>
            <person name="Tritt A."/>
            <person name="Yoshinaga Y."/>
            <person name="Zwiers L.-H."/>
            <person name="Turgeon B."/>
            <person name="Goodwin S."/>
            <person name="Spatafora J."/>
            <person name="Crous P."/>
            <person name="Grigoriev I."/>
        </authorList>
    </citation>
    <scope>NUCLEOTIDE SEQUENCE</scope>
    <source>
        <strain evidence="2">CBS 121410</strain>
    </source>
</reference>
<proteinExistence type="predicted"/>
<protein>
    <submittedName>
        <fullName evidence="2">Uncharacterized protein</fullName>
    </submittedName>
</protein>
<evidence type="ECO:0000313" key="3">
    <source>
        <dbReference type="Proteomes" id="UP000799776"/>
    </source>
</evidence>
<dbReference type="AlphaFoldDB" id="A0A9P4HY12"/>
<feature type="region of interest" description="Disordered" evidence="1">
    <location>
        <begin position="1"/>
        <end position="34"/>
    </location>
</feature>
<keyword evidence="3" id="KW-1185">Reference proteome</keyword>